<dbReference type="Proteomes" id="UP000003172">
    <property type="component" value="Unassembled WGS sequence"/>
</dbReference>
<dbReference type="HOGENOM" id="CLU_2569958_0_0_3"/>
<reference evidence="1 2" key="1">
    <citation type="submission" date="2012-04" db="EMBL/GenBank/DDBJ databases">
        <authorList>
            <person name="Genoscope - CEA"/>
        </authorList>
    </citation>
    <scope>NUCLEOTIDE SEQUENCE [LARGE SCALE GENOMIC DNA]</scope>
    <source>
        <strain evidence="1 2">9717</strain>
    </source>
</reference>
<gene>
    <name evidence="1" type="ORF">MICAB_4120013</name>
</gene>
<organism evidence="1 2">
    <name type="scientific">Microcystis aeruginosa PCC 9717</name>
    <dbReference type="NCBI Taxonomy" id="1160286"/>
    <lineage>
        <taxon>Bacteria</taxon>
        <taxon>Bacillati</taxon>
        <taxon>Cyanobacteriota</taxon>
        <taxon>Cyanophyceae</taxon>
        <taxon>Oscillatoriophycideae</taxon>
        <taxon>Chroococcales</taxon>
        <taxon>Microcystaceae</taxon>
        <taxon>Microcystis</taxon>
    </lineage>
</organism>
<protein>
    <submittedName>
        <fullName evidence="1">Uncharacterized protein</fullName>
    </submittedName>
</protein>
<name>I4FQR4_MICAE</name>
<sequence>MQLRINYGGCFIRLAQLIPYWISFSAWRMYQTNPESAVVIENMEGNYERFRDYILNKLPQNLGLMRTRKFQDSRFAHLKSV</sequence>
<dbReference type="AlphaFoldDB" id="I4FQR4"/>
<evidence type="ECO:0000313" key="2">
    <source>
        <dbReference type="Proteomes" id="UP000003172"/>
    </source>
</evidence>
<evidence type="ECO:0000313" key="1">
    <source>
        <dbReference type="EMBL" id="CCH97989.1"/>
    </source>
</evidence>
<proteinExistence type="predicted"/>
<dbReference type="EMBL" id="CAII01000349">
    <property type="protein sequence ID" value="CCH97989.1"/>
    <property type="molecule type" value="Genomic_DNA"/>
</dbReference>
<accession>I4FQR4</accession>
<comment type="caution">
    <text evidence="1">The sequence shown here is derived from an EMBL/GenBank/DDBJ whole genome shotgun (WGS) entry which is preliminary data.</text>
</comment>